<dbReference type="EMBL" id="MU839016">
    <property type="protein sequence ID" value="KAK1765119.1"/>
    <property type="molecule type" value="Genomic_DNA"/>
</dbReference>
<comment type="cofactor">
    <cofactor evidence="1 7">
        <name>heme</name>
        <dbReference type="ChEBI" id="CHEBI:30413"/>
    </cofactor>
</comment>
<evidence type="ECO:0000256" key="1">
    <source>
        <dbReference type="ARBA" id="ARBA00001971"/>
    </source>
</evidence>
<dbReference type="GO" id="GO:0016705">
    <property type="term" value="F:oxidoreductase activity, acting on paired donors, with incorporation or reduction of molecular oxygen"/>
    <property type="evidence" value="ECO:0007669"/>
    <property type="project" value="InterPro"/>
</dbReference>
<evidence type="ECO:0000256" key="6">
    <source>
        <dbReference type="ARBA" id="ARBA00023004"/>
    </source>
</evidence>
<dbReference type="InterPro" id="IPR050121">
    <property type="entry name" value="Cytochrome_P450_monoxygenase"/>
</dbReference>
<proteinExistence type="inferred from homology"/>
<dbReference type="GO" id="GO:0005506">
    <property type="term" value="F:iron ion binding"/>
    <property type="evidence" value="ECO:0007669"/>
    <property type="project" value="InterPro"/>
</dbReference>
<evidence type="ECO:0000313" key="11">
    <source>
        <dbReference type="Proteomes" id="UP001244011"/>
    </source>
</evidence>
<dbReference type="RefSeq" id="XP_060281332.1">
    <property type="nucleotide sequence ID" value="XM_060425550.1"/>
</dbReference>
<dbReference type="InterPro" id="IPR002401">
    <property type="entry name" value="Cyt_P450_E_grp-I"/>
</dbReference>
<dbReference type="PRINTS" id="PR00463">
    <property type="entry name" value="EP450I"/>
</dbReference>
<keyword evidence="9" id="KW-0472">Membrane</keyword>
<comment type="similarity">
    <text evidence="2 8">Belongs to the cytochrome P450 family.</text>
</comment>
<keyword evidence="11" id="KW-1185">Reference proteome</keyword>
<keyword evidence="3 7" id="KW-0349">Heme</keyword>
<dbReference type="GO" id="GO:0020037">
    <property type="term" value="F:heme binding"/>
    <property type="evidence" value="ECO:0007669"/>
    <property type="project" value="InterPro"/>
</dbReference>
<dbReference type="InterPro" id="IPR036396">
    <property type="entry name" value="Cyt_P450_sf"/>
</dbReference>
<dbReference type="PROSITE" id="PS00086">
    <property type="entry name" value="CYTOCHROME_P450"/>
    <property type="match status" value="1"/>
</dbReference>
<evidence type="ECO:0000256" key="4">
    <source>
        <dbReference type="ARBA" id="ARBA00022723"/>
    </source>
</evidence>
<keyword evidence="5 8" id="KW-0560">Oxidoreductase</keyword>
<keyword evidence="8" id="KW-0503">Monooxygenase</keyword>
<dbReference type="SUPFAM" id="SSF48264">
    <property type="entry name" value="Cytochrome P450"/>
    <property type="match status" value="1"/>
</dbReference>
<evidence type="ECO:0000256" key="9">
    <source>
        <dbReference type="SAM" id="Phobius"/>
    </source>
</evidence>
<evidence type="ECO:0000256" key="7">
    <source>
        <dbReference type="PIRSR" id="PIRSR602401-1"/>
    </source>
</evidence>
<dbReference type="GeneID" id="85308737"/>
<dbReference type="Pfam" id="PF00067">
    <property type="entry name" value="p450"/>
    <property type="match status" value="1"/>
</dbReference>
<evidence type="ECO:0000256" key="2">
    <source>
        <dbReference type="ARBA" id="ARBA00010617"/>
    </source>
</evidence>
<keyword evidence="9" id="KW-0812">Transmembrane</keyword>
<keyword evidence="4 7" id="KW-0479">Metal-binding</keyword>
<keyword evidence="6 7" id="KW-0408">Iron</keyword>
<evidence type="ECO:0000256" key="5">
    <source>
        <dbReference type="ARBA" id="ARBA00023002"/>
    </source>
</evidence>
<accession>A0AAJ0FK32</accession>
<dbReference type="PANTHER" id="PTHR24305:SF96">
    <property type="entry name" value="CYTOCHROME P450 MONOOXYGENASE STCB-RELATED"/>
    <property type="match status" value="1"/>
</dbReference>
<gene>
    <name evidence="10" type="ORF">QBC33DRAFT_495785</name>
</gene>
<dbReference type="PANTHER" id="PTHR24305">
    <property type="entry name" value="CYTOCHROME P450"/>
    <property type="match status" value="1"/>
</dbReference>
<dbReference type="PRINTS" id="PR00385">
    <property type="entry name" value="P450"/>
</dbReference>
<comment type="caution">
    <text evidence="10">The sequence shown here is derived from an EMBL/GenBank/DDBJ whole genome shotgun (WGS) entry which is preliminary data.</text>
</comment>
<dbReference type="CDD" id="cd11059">
    <property type="entry name" value="CYP_fungal"/>
    <property type="match status" value="1"/>
</dbReference>
<evidence type="ECO:0000313" key="10">
    <source>
        <dbReference type="EMBL" id="KAK1765119.1"/>
    </source>
</evidence>
<name>A0AAJ0FK32_9PEZI</name>
<protein>
    <submittedName>
        <fullName evidence="10">Cytochrome P450</fullName>
    </submittedName>
</protein>
<keyword evidence="9" id="KW-1133">Transmembrane helix</keyword>
<dbReference type="Proteomes" id="UP001244011">
    <property type="component" value="Unassembled WGS sequence"/>
</dbReference>
<sequence>MPEFFQRRTMISIVSIQLLTLIAFGLAVLHIAVSGFRSPLSSLPGPWYSKFTHLVLKFHIVAGRRIHYTHDLHRRYGPIVRVAPDEVAVSDVEAFSQIHKIGAGFLKSQWYDSTTPGREPGIFAQRDPRLHAARRRLFAQAFSNSSLQRNWEPEIRAKVQLAVARIRADALAGEADVMKWWTLMATDVIAHLAFGESFHMLEIGKQTPYIDAVQSALLNSVLRNELSLLYHIGRWLPFKAIRSIVTADDVVYEYGALAIRNMRNQNGNTQNLFGQMLAAADSQEKATITDTSIRLEAGNLIVAGSDTTAVTLTYLVWAVLKNSDLQERLEEEMATLSPALGLDELKGAPLLNSVIEETLRLYGAAPGALPRVVPPRGVNFHGCHIPGGTVVSTQAFTLHRDPKTFPNPEQFDGYRFLDKSTMTPTQNTAFSPFGAGSRICIGLHLALIELRLGAALFFRDCRGARLSPSMTDDMMEMDNRFLIAPKGHCCKISL</sequence>
<dbReference type="AlphaFoldDB" id="A0AAJ0FK32"/>
<dbReference type="GO" id="GO:0004497">
    <property type="term" value="F:monooxygenase activity"/>
    <property type="evidence" value="ECO:0007669"/>
    <property type="project" value="UniProtKB-KW"/>
</dbReference>
<dbReference type="InterPro" id="IPR017972">
    <property type="entry name" value="Cyt_P450_CS"/>
</dbReference>
<evidence type="ECO:0000256" key="8">
    <source>
        <dbReference type="RuleBase" id="RU000461"/>
    </source>
</evidence>
<dbReference type="InterPro" id="IPR001128">
    <property type="entry name" value="Cyt_P450"/>
</dbReference>
<feature type="transmembrane region" description="Helical" evidence="9">
    <location>
        <begin position="12"/>
        <end position="33"/>
    </location>
</feature>
<feature type="binding site" description="axial binding residue" evidence="7">
    <location>
        <position position="440"/>
    </location>
    <ligand>
        <name>heme</name>
        <dbReference type="ChEBI" id="CHEBI:30413"/>
    </ligand>
    <ligandPart>
        <name>Fe</name>
        <dbReference type="ChEBI" id="CHEBI:18248"/>
    </ligandPart>
</feature>
<dbReference type="Gene3D" id="1.10.630.10">
    <property type="entry name" value="Cytochrome P450"/>
    <property type="match status" value="1"/>
</dbReference>
<evidence type="ECO:0000256" key="3">
    <source>
        <dbReference type="ARBA" id="ARBA00022617"/>
    </source>
</evidence>
<reference evidence="10" key="1">
    <citation type="submission" date="2023-06" db="EMBL/GenBank/DDBJ databases">
        <title>Genome-scale phylogeny and comparative genomics of the fungal order Sordariales.</title>
        <authorList>
            <consortium name="Lawrence Berkeley National Laboratory"/>
            <person name="Hensen N."/>
            <person name="Bonometti L."/>
            <person name="Westerberg I."/>
            <person name="Brannstrom I.O."/>
            <person name="Guillou S."/>
            <person name="Cros-Aarteil S."/>
            <person name="Calhoun S."/>
            <person name="Haridas S."/>
            <person name="Kuo A."/>
            <person name="Mondo S."/>
            <person name="Pangilinan J."/>
            <person name="Riley R."/>
            <person name="Labutti K."/>
            <person name="Andreopoulos B."/>
            <person name="Lipzen A."/>
            <person name="Chen C."/>
            <person name="Yanf M."/>
            <person name="Daum C."/>
            <person name="Ng V."/>
            <person name="Clum A."/>
            <person name="Steindorff A."/>
            <person name="Ohm R."/>
            <person name="Martin F."/>
            <person name="Silar P."/>
            <person name="Natvig D."/>
            <person name="Lalanne C."/>
            <person name="Gautier V."/>
            <person name="Ament-Velasquez S.L."/>
            <person name="Kruys A."/>
            <person name="Hutchinson M.I."/>
            <person name="Powell A.J."/>
            <person name="Barry K."/>
            <person name="Miller A.N."/>
            <person name="Grigoriev I.V."/>
            <person name="Debuchy R."/>
            <person name="Gladieux P."/>
            <person name="Thoren M.H."/>
            <person name="Johannesson H."/>
        </authorList>
    </citation>
    <scope>NUCLEOTIDE SEQUENCE</scope>
    <source>
        <strain evidence="10">8032-3</strain>
    </source>
</reference>
<organism evidence="10 11">
    <name type="scientific">Phialemonium atrogriseum</name>
    <dbReference type="NCBI Taxonomy" id="1093897"/>
    <lineage>
        <taxon>Eukaryota</taxon>
        <taxon>Fungi</taxon>
        <taxon>Dikarya</taxon>
        <taxon>Ascomycota</taxon>
        <taxon>Pezizomycotina</taxon>
        <taxon>Sordariomycetes</taxon>
        <taxon>Sordariomycetidae</taxon>
        <taxon>Cephalothecales</taxon>
        <taxon>Cephalothecaceae</taxon>
        <taxon>Phialemonium</taxon>
    </lineage>
</organism>